<proteinExistence type="predicted"/>
<sequence>MSATATFYLKTTGEILRANDLQDVIEILECLRDGEDWVTGAYSPQTHYVVGGAAAERPAVPVPAGSVYDLSQLPVGAKLTVTDEEGYSTVLSAQQDILELVDAGSYRLRSVSPFPYLDFDVEVTV</sequence>
<evidence type="ECO:0000313" key="1">
    <source>
        <dbReference type="EMBL" id="MBY6138519.1"/>
    </source>
</evidence>
<dbReference type="Proteomes" id="UP000766629">
    <property type="component" value="Unassembled WGS sequence"/>
</dbReference>
<dbReference type="EMBL" id="JAHVJA010000001">
    <property type="protein sequence ID" value="MBY6138519.1"/>
    <property type="molecule type" value="Genomic_DNA"/>
</dbReference>
<organism evidence="1 2">
    <name type="scientific">Leisingera daeponensis</name>
    <dbReference type="NCBI Taxonomy" id="405746"/>
    <lineage>
        <taxon>Bacteria</taxon>
        <taxon>Pseudomonadati</taxon>
        <taxon>Pseudomonadota</taxon>
        <taxon>Alphaproteobacteria</taxon>
        <taxon>Rhodobacterales</taxon>
        <taxon>Roseobacteraceae</taxon>
        <taxon>Leisingera</taxon>
    </lineage>
</organism>
<name>A0ABS7NCN6_9RHOB</name>
<protein>
    <submittedName>
        <fullName evidence="1">Uncharacterized protein</fullName>
    </submittedName>
</protein>
<evidence type="ECO:0000313" key="2">
    <source>
        <dbReference type="Proteomes" id="UP000766629"/>
    </source>
</evidence>
<comment type="caution">
    <text evidence="1">The sequence shown here is derived from an EMBL/GenBank/DDBJ whole genome shotgun (WGS) entry which is preliminary data.</text>
</comment>
<accession>A0ABS7NCN6</accession>
<reference evidence="1 2" key="1">
    <citation type="submission" date="2021-06" db="EMBL/GenBank/DDBJ databases">
        <title>50 bacteria genomes isolated from Dapeng, Shenzhen, China.</title>
        <authorList>
            <person name="Zheng W."/>
            <person name="Yu S."/>
            <person name="Huang Y."/>
        </authorList>
    </citation>
    <scope>NUCLEOTIDE SEQUENCE [LARGE SCALE GENOMIC DNA]</scope>
    <source>
        <strain evidence="1 2">DP1N14-2</strain>
    </source>
</reference>
<dbReference type="RefSeq" id="WP_222507333.1">
    <property type="nucleotide sequence ID" value="NZ_JAHVJA010000001.1"/>
</dbReference>
<gene>
    <name evidence="1" type="ORF">KUV26_03645</name>
</gene>
<keyword evidence="2" id="KW-1185">Reference proteome</keyword>